<protein>
    <submittedName>
        <fullName evidence="10">Ferric iron ABC transporter, permease protein</fullName>
    </submittedName>
</protein>
<keyword evidence="7 8" id="KW-0472">Membrane</keyword>
<keyword evidence="5 8" id="KW-0812">Transmembrane</keyword>
<keyword evidence="4" id="KW-0997">Cell inner membrane</keyword>
<dbReference type="InterPro" id="IPR035906">
    <property type="entry name" value="MetI-like_sf"/>
</dbReference>
<feature type="transmembrane region" description="Helical" evidence="8">
    <location>
        <begin position="89"/>
        <end position="111"/>
    </location>
</feature>
<evidence type="ECO:0000256" key="8">
    <source>
        <dbReference type="SAM" id="Phobius"/>
    </source>
</evidence>
<dbReference type="SUPFAM" id="SSF161098">
    <property type="entry name" value="MetI-like"/>
    <property type="match status" value="1"/>
</dbReference>
<evidence type="ECO:0000256" key="5">
    <source>
        <dbReference type="ARBA" id="ARBA00022692"/>
    </source>
</evidence>
<feature type="transmembrane region" description="Helical" evidence="8">
    <location>
        <begin position="167"/>
        <end position="191"/>
    </location>
</feature>
<feature type="transmembrane region" description="Helical" evidence="8">
    <location>
        <begin position="131"/>
        <end position="155"/>
    </location>
</feature>
<sequence length="345" mass="35569">MAGGLALALMETAADYGVADFFGVATLSVGIFRTWQGLGDLGGATQLAVGLFFVALILVLIEEAGRRGEHVESVKAHRRARRLKLSPPAAMLAILFCLVPVALGFIIPAGVLIAKFDLSFTAGAARGLNLALANTALVATLGGALTITLAVFLGYMARRMTSPFGKLALRVATLGYAIPGAVIAIGVLALTAWSSRVSGLALAGGIGVLLYAYMARFVTAGYNAAAGGLQQISPQMDDAAKMLGAGPTSILKDIHWPQMRGAVAAGAAIIMIDIAKELPATLLLRPFNFETLATRIYRLASDERLADAAPAALMLIGLGLIPTIALSFIATNNSARKSIPPSAGG</sequence>
<evidence type="ECO:0000256" key="6">
    <source>
        <dbReference type="ARBA" id="ARBA00022989"/>
    </source>
</evidence>
<dbReference type="Pfam" id="PF00528">
    <property type="entry name" value="BPD_transp_1"/>
    <property type="match status" value="1"/>
</dbReference>
<dbReference type="GO" id="GO:0005886">
    <property type="term" value="C:plasma membrane"/>
    <property type="evidence" value="ECO:0007669"/>
    <property type="project" value="UniProtKB-SubCell"/>
</dbReference>
<evidence type="ECO:0000313" key="10">
    <source>
        <dbReference type="EMBL" id="VAW00955.1"/>
    </source>
</evidence>
<evidence type="ECO:0000256" key="1">
    <source>
        <dbReference type="ARBA" id="ARBA00004429"/>
    </source>
</evidence>
<dbReference type="PANTHER" id="PTHR43357">
    <property type="entry name" value="INNER MEMBRANE ABC TRANSPORTER PERMEASE PROTEIN YDCV"/>
    <property type="match status" value="1"/>
</dbReference>
<dbReference type="AlphaFoldDB" id="A0A3B0S3U2"/>
<dbReference type="PROSITE" id="PS50928">
    <property type="entry name" value="ABC_TM1"/>
    <property type="match status" value="1"/>
</dbReference>
<evidence type="ECO:0000256" key="7">
    <source>
        <dbReference type="ARBA" id="ARBA00023136"/>
    </source>
</evidence>
<dbReference type="GO" id="GO:0055085">
    <property type="term" value="P:transmembrane transport"/>
    <property type="evidence" value="ECO:0007669"/>
    <property type="project" value="InterPro"/>
</dbReference>
<feature type="transmembrane region" description="Helical" evidence="8">
    <location>
        <begin position="43"/>
        <end position="61"/>
    </location>
</feature>
<organism evidence="10">
    <name type="scientific">hydrothermal vent metagenome</name>
    <dbReference type="NCBI Taxonomy" id="652676"/>
    <lineage>
        <taxon>unclassified sequences</taxon>
        <taxon>metagenomes</taxon>
        <taxon>ecological metagenomes</taxon>
    </lineage>
</organism>
<evidence type="ECO:0000256" key="3">
    <source>
        <dbReference type="ARBA" id="ARBA00022475"/>
    </source>
</evidence>
<keyword evidence="3" id="KW-1003">Cell membrane</keyword>
<dbReference type="PANTHER" id="PTHR43357:SF3">
    <property type="entry name" value="FE(3+)-TRANSPORT SYSTEM PERMEASE PROTEIN FBPB 2"/>
    <property type="match status" value="1"/>
</dbReference>
<dbReference type="InterPro" id="IPR000515">
    <property type="entry name" value="MetI-like"/>
</dbReference>
<dbReference type="Gene3D" id="1.10.3720.10">
    <property type="entry name" value="MetI-like"/>
    <property type="match status" value="1"/>
</dbReference>
<keyword evidence="6 8" id="KW-1133">Transmembrane helix</keyword>
<keyword evidence="2" id="KW-0813">Transport</keyword>
<accession>A0A3B0S3U2</accession>
<evidence type="ECO:0000259" key="9">
    <source>
        <dbReference type="PROSITE" id="PS50928"/>
    </source>
</evidence>
<proteinExistence type="predicted"/>
<reference evidence="10" key="1">
    <citation type="submission" date="2018-06" db="EMBL/GenBank/DDBJ databases">
        <authorList>
            <person name="Zhirakovskaya E."/>
        </authorList>
    </citation>
    <scope>NUCLEOTIDE SEQUENCE</scope>
</reference>
<evidence type="ECO:0000256" key="2">
    <source>
        <dbReference type="ARBA" id="ARBA00022448"/>
    </source>
</evidence>
<feature type="domain" description="ABC transmembrane type-1" evidence="9">
    <location>
        <begin position="132"/>
        <end position="330"/>
    </location>
</feature>
<feature type="transmembrane region" description="Helical" evidence="8">
    <location>
        <begin position="197"/>
        <end position="214"/>
    </location>
</feature>
<name>A0A3B0S3U2_9ZZZZ</name>
<gene>
    <name evidence="10" type="ORF">MNBD_ALPHA05-839</name>
</gene>
<comment type="subcellular location">
    <subcellularLocation>
        <location evidence="1">Cell inner membrane</location>
        <topology evidence="1">Multi-pass membrane protein</topology>
    </subcellularLocation>
</comment>
<dbReference type="EMBL" id="UOEH01000322">
    <property type="protein sequence ID" value="VAW00955.1"/>
    <property type="molecule type" value="Genomic_DNA"/>
</dbReference>
<feature type="transmembrane region" description="Helical" evidence="8">
    <location>
        <begin position="308"/>
        <end position="330"/>
    </location>
</feature>
<evidence type="ECO:0000256" key="4">
    <source>
        <dbReference type="ARBA" id="ARBA00022519"/>
    </source>
</evidence>
<dbReference type="CDD" id="cd06261">
    <property type="entry name" value="TM_PBP2"/>
    <property type="match status" value="1"/>
</dbReference>